<dbReference type="InParanoid" id="A0A024GNE1"/>
<protein>
    <submittedName>
        <fullName evidence="1">Uncharacterized protein</fullName>
    </submittedName>
</protein>
<dbReference type="EMBL" id="CAIX01000215">
    <property type="protein sequence ID" value="CCI48304.1"/>
    <property type="molecule type" value="Genomic_DNA"/>
</dbReference>
<accession>A0A024GNE1</accession>
<proteinExistence type="predicted"/>
<dbReference type="Proteomes" id="UP000053237">
    <property type="component" value="Unassembled WGS sequence"/>
</dbReference>
<dbReference type="AlphaFoldDB" id="A0A024GNE1"/>
<comment type="caution">
    <text evidence="1">The sequence shown here is derived from an EMBL/GenBank/DDBJ whole genome shotgun (WGS) entry which is preliminary data.</text>
</comment>
<evidence type="ECO:0000313" key="2">
    <source>
        <dbReference type="Proteomes" id="UP000053237"/>
    </source>
</evidence>
<keyword evidence="2" id="KW-1185">Reference proteome</keyword>
<evidence type="ECO:0000313" key="1">
    <source>
        <dbReference type="EMBL" id="CCI48304.1"/>
    </source>
</evidence>
<reference evidence="1 2" key="1">
    <citation type="submission" date="2012-05" db="EMBL/GenBank/DDBJ databases">
        <title>Recombination and specialization in a pathogen metapopulation.</title>
        <authorList>
            <person name="Gardiner A."/>
            <person name="Kemen E."/>
            <person name="Schultz-Larsen T."/>
            <person name="MacLean D."/>
            <person name="Van Oosterhout C."/>
            <person name="Jones J.D.G."/>
        </authorList>
    </citation>
    <scope>NUCLEOTIDE SEQUENCE [LARGE SCALE GENOMIC DNA]</scope>
    <source>
        <strain evidence="1 2">Ac Nc2</strain>
    </source>
</reference>
<sequence length="161" mass="18192">MGSLLSNNTISTFGSSIRSLCIRLFATEKHLILTCQNVIFINRHESEILRCLSVPVMEMLIRWSSQTDFKNDRSVSDRRCEFDSGYGICSRVLNMSTCVLLELSVPLEGVLRHIRIPLGNFVACSPCAIFLYARNESFPSSNLYPPLRFFSVVCDCALLRS</sequence>
<organism evidence="1 2">
    <name type="scientific">Albugo candida</name>
    <dbReference type="NCBI Taxonomy" id="65357"/>
    <lineage>
        <taxon>Eukaryota</taxon>
        <taxon>Sar</taxon>
        <taxon>Stramenopiles</taxon>
        <taxon>Oomycota</taxon>
        <taxon>Peronosporomycetes</taxon>
        <taxon>Albuginales</taxon>
        <taxon>Albuginaceae</taxon>
        <taxon>Albugo</taxon>
    </lineage>
</organism>
<name>A0A024GNE1_9STRA</name>
<gene>
    <name evidence="1" type="ORF">BN9_093770</name>
</gene>